<proteinExistence type="predicted"/>
<feature type="transmembrane region" description="Helical" evidence="1">
    <location>
        <begin position="139"/>
        <end position="159"/>
    </location>
</feature>
<sequence length="167" mass="18399">MKALLNSALELCLLRKGPQDLPASIHLLWLLAMLNLLVGTMMVLDAQFGLFRAILENLFGLTLLLGLLAAALAMSGRLPRFQQTANAMLLSGLLLSLLALPLVAWRHRSESTESELLLLVVFIWSILVLGHIIRHAFEISFNLGIAIALLYNILAWSIMSQLFPMAA</sequence>
<evidence type="ECO:0000256" key="1">
    <source>
        <dbReference type="SAM" id="Phobius"/>
    </source>
</evidence>
<feature type="transmembrane region" description="Helical" evidence="1">
    <location>
        <begin position="23"/>
        <end position="46"/>
    </location>
</feature>
<comment type="caution">
    <text evidence="2">The sequence shown here is derived from an EMBL/GenBank/DDBJ whole genome shotgun (WGS) entry which is preliminary data.</text>
</comment>
<feature type="transmembrane region" description="Helical" evidence="1">
    <location>
        <begin position="58"/>
        <end position="78"/>
    </location>
</feature>
<protein>
    <submittedName>
        <fullName evidence="2">Uncharacterized protein</fullName>
    </submittedName>
</protein>
<feature type="transmembrane region" description="Helical" evidence="1">
    <location>
        <begin position="84"/>
        <end position="104"/>
    </location>
</feature>
<accession>A0A944M8D2</accession>
<organism evidence="2 3">
    <name type="scientific">Candidatus Thiodiazotropha taylori</name>
    <dbReference type="NCBI Taxonomy" id="2792791"/>
    <lineage>
        <taxon>Bacteria</taxon>
        <taxon>Pseudomonadati</taxon>
        <taxon>Pseudomonadota</taxon>
        <taxon>Gammaproteobacteria</taxon>
        <taxon>Chromatiales</taxon>
        <taxon>Sedimenticolaceae</taxon>
        <taxon>Candidatus Thiodiazotropha</taxon>
    </lineage>
</organism>
<keyword evidence="1" id="KW-0812">Transmembrane</keyword>
<reference evidence="2 3" key="1">
    <citation type="submission" date="2021-05" db="EMBL/GenBank/DDBJ databases">
        <title>Genetic and Functional Diversity in Clade A Lucinid endosymbionts from the Bahamas.</title>
        <authorList>
            <person name="Giani N.M."/>
            <person name="Engel A.S."/>
            <person name="Campbell B.J."/>
        </authorList>
    </citation>
    <scope>NUCLEOTIDE SEQUENCE [LARGE SCALE GENOMIC DNA]</scope>
    <source>
        <strain evidence="2">LUC16012Gg_MoonRockCtena</strain>
    </source>
</reference>
<keyword evidence="1" id="KW-1133">Transmembrane helix</keyword>
<dbReference type="Proteomes" id="UP000770889">
    <property type="component" value="Unassembled WGS sequence"/>
</dbReference>
<gene>
    <name evidence="2" type="ORF">KME65_08410</name>
</gene>
<feature type="transmembrane region" description="Helical" evidence="1">
    <location>
        <begin position="116"/>
        <end position="133"/>
    </location>
</feature>
<name>A0A944M8D2_9GAMM</name>
<evidence type="ECO:0000313" key="3">
    <source>
        <dbReference type="Proteomes" id="UP000770889"/>
    </source>
</evidence>
<dbReference type="EMBL" id="JAHHGM010000006">
    <property type="protein sequence ID" value="MBT2988975.1"/>
    <property type="molecule type" value="Genomic_DNA"/>
</dbReference>
<keyword evidence="1" id="KW-0472">Membrane</keyword>
<evidence type="ECO:0000313" key="2">
    <source>
        <dbReference type="EMBL" id="MBT2988975.1"/>
    </source>
</evidence>
<dbReference type="AlphaFoldDB" id="A0A944M8D2"/>